<reference evidence="2 3" key="1">
    <citation type="journal article" date="2014" name="Int. J. Syst. Evol. Microbiol.">
        <title>Complete genome sequence of Corynebacterium casei LMG S-19264T (=DSM 44701T), isolated from a smear-ripened cheese.</title>
        <authorList>
            <consortium name="US DOE Joint Genome Institute (JGI-PGF)"/>
            <person name="Walter F."/>
            <person name="Albersmeier A."/>
            <person name="Kalinowski J."/>
            <person name="Ruckert C."/>
        </authorList>
    </citation>
    <scope>NUCLEOTIDE SEQUENCE [LARGE SCALE GENOMIC DNA]</scope>
    <source>
        <strain evidence="2 3">CGMCC 1.15286</strain>
    </source>
</reference>
<organism evidence="2 3">
    <name type="scientific">Paenibacillus radicis</name>
    <name type="common">ex Gao et al. 2016</name>
    <dbReference type="NCBI Taxonomy" id="1737354"/>
    <lineage>
        <taxon>Bacteria</taxon>
        <taxon>Bacillati</taxon>
        <taxon>Bacillota</taxon>
        <taxon>Bacilli</taxon>
        <taxon>Bacillales</taxon>
        <taxon>Paenibacillaceae</taxon>
        <taxon>Paenibacillus</taxon>
    </lineage>
</organism>
<gene>
    <name evidence="2" type="ORF">GCM10010918_10860</name>
</gene>
<dbReference type="RefSeq" id="WP_188887858.1">
    <property type="nucleotide sequence ID" value="NZ_BMHY01000001.1"/>
</dbReference>
<comment type="caution">
    <text evidence="2">The sequence shown here is derived from an EMBL/GenBank/DDBJ whole genome shotgun (WGS) entry which is preliminary data.</text>
</comment>
<accession>A0A917LWD0</accession>
<feature type="transmembrane region" description="Helical" evidence="1">
    <location>
        <begin position="117"/>
        <end position="141"/>
    </location>
</feature>
<dbReference type="Proteomes" id="UP000600247">
    <property type="component" value="Unassembled WGS sequence"/>
</dbReference>
<feature type="transmembrane region" description="Helical" evidence="1">
    <location>
        <begin position="42"/>
        <end position="66"/>
    </location>
</feature>
<evidence type="ECO:0000313" key="3">
    <source>
        <dbReference type="Proteomes" id="UP000600247"/>
    </source>
</evidence>
<dbReference type="AlphaFoldDB" id="A0A917LWD0"/>
<keyword evidence="3" id="KW-1185">Reference proteome</keyword>
<feature type="transmembrane region" description="Helical" evidence="1">
    <location>
        <begin position="12"/>
        <end position="30"/>
    </location>
</feature>
<sequence>MTYHAKKASVSVGTSILVFFFLYTGMQGAANEGLDTLSSLWGAFFIKLLVVEVVANIIIIMIFNLINKLATNESSPSFADERDRGIELKAIRNFCFIFCFGFFVAMGALMLHQPLSAMFQILAFDFFISGLVLNLSFIFYYQRGF</sequence>
<keyword evidence="1" id="KW-0472">Membrane</keyword>
<dbReference type="EMBL" id="BMHY01000001">
    <property type="protein sequence ID" value="GGG59498.1"/>
    <property type="molecule type" value="Genomic_DNA"/>
</dbReference>
<evidence type="ECO:0000313" key="2">
    <source>
        <dbReference type="EMBL" id="GGG59498.1"/>
    </source>
</evidence>
<keyword evidence="1" id="KW-1133">Transmembrane helix</keyword>
<proteinExistence type="predicted"/>
<name>A0A917LWD0_9BACL</name>
<evidence type="ECO:0000256" key="1">
    <source>
        <dbReference type="SAM" id="Phobius"/>
    </source>
</evidence>
<evidence type="ECO:0008006" key="4">
    <source>
        <dbReference type="Google" id="ProtNLM"/>
    </source>
</evidence>
<feature type="transmembrane region" description="Helical" evidence="1">
    <location>
        <begin position="90"/>
        <end position="111"/>
    </location>
</feature>
<protein>
    <recommendedName>
        <fullName evidence="4">DUF2178 domain-containing protein</fullName>
    </recommendedName>
</protein>
<keyword evidence="1" id="KW-0812">Transmembrane</keyword>